<dbReference type="EMBL" id="JAZHXJ010000336">
    <property type="protein sequence ID" value="KAL1864285.1"/>
    <property type="molecule type" value="Genomic_DNA"/>
</dbReference>
<protein>
    <submittedName>
        <fullName evidence="2">Uncharacterized protein</fullName>
    </submittedName>
</protein>
<feature type="region of interest" description="Disordered" evidence="1">
    <location>
        <begin position="1"/>
        <end position="96"/>
    </location>
</feature>
<gene>
    <name evidence="2" type="ORF">VTK73DRAFT_5976</name>
</gene>
<comment type="caution">
    <text evidence="2">The sequence shown here is derived from an EMBL/GenBank/DDBJ whole genome shotgun (WGS) entry which is preliminary data.</text>
</comment>
<proteinExistence type="predicted"/>
<feature type="compositionally biased region" description="Acidic residues" evidence="1">
    <location>
        <begin position="68"/>
        <end position="86"/>
    </location>
</feature>
<accession>A0ABR3WLE1</accession>
<sequence length="119" mass="13433">MTRMEDNKTDPQVISVKELPPSGDDSLPQVPQQHHQDKAEDPQEQFSDFSRVAVADYSHVQYFQPSDSDSDEDEESDEDDDDDDGLEHETCLPSAQLQWKRKPAMILTEEAMQAPLGTA</sequence>
<keyword evidence="3" id="KW-1185">Reference proteome</keyword>
<reference evidence="2 3" key="1">
    <citation type="journal article" date="2024" name="Commun. Biol.">
        <title>Comparative genomic analysis of thermophilic fungi reveals convergent evolutionary adaptations and gene losses.</title>
        <authorList>
            <person name="Steindorff A.S."/>
            <person name="Aguilar-Pontes M.V."/>
            <person name="Robinson A.J."/>
            <person name="Andreopoulos B."/>
            <person name="LaButti K."/>
            <person name="Kuo A."/>
            <person name="Mondo S."/>
            <person name="Riley R."/>
            <person name="Otillar R."/>
            <person name="Haridas S."/>
            <person name="Lipzen A."/>
            <person name="Grimwood J."/>
            <person name="Schmutz J."/>
            <person name="Clum A."/>
            <person name="Reid I.D."/>
            <person name="Moisan M.C."/>
            <person name="Butler G."/>
            <person name="Nguyen T.T.M."/>
            <person name="Dewar K."/>
            <person name="Conant G."/>
            <person name="Drula E."/>
            <person name="Henrissat B."/>
            <person name="Hansel C."/>
            <person name="Singer S."/>
            <person name="Hutchinson M.I."/>
            <person name="de Vries R.P."/>
            <person name="Natvig D.O."/>
            <person name="Powell A.J."/>
            <person name="Tsang A."/>
            <person name="Grigoriev I.V."/>
        </authorList>
    </citation>
    <scope>NUCLEOTIDE SEQUENCE [LARGE SCALE GENOMIC DNA]</scope>
    <source>
        <strain evidence="2 3">ATCC 24622</strain>
    </source>
</reference>
<organism evidence="2 3">
    <name type="scientific">Phialemonium thermophilum</name>
    <dbReference type="NCBI Taxonomy" id="223376"/>
    <lineage>
        <taxon>Eukaryota</taxon>
        <taxon>Fungi</taxon>
        <taxon>Dikarya</taxon>
        <taxon>Ascomycota</taxon>
        <taxon>Pezizomycotina</taxon>
        <taxon>Sordariomycetes</taxon>
        <taxon>Sordariomycetidae</taxon>
        <taxon>Cephalothecales</taxon>
        <taxon>Cephalothecaceae</taxon>
        <taxon>Phialemonium</taxon>
    </lineage>
</organism>
<dbReference type="Proteomes" id="UP001586593">
    <property type="component" value="Unassembled WGS sequence"/>
</dbReference>
<evidence type="ECO:0000313" key="2">
    <source>
        <dbReference type="EMBL" id="KAL1864285.1"/>
    </source>
</evidence>
<name>A0ABR3WLE1_9PEZI</name>
<evidence type="ECO:0000313" key="3">
    <source>
        <dbReference type="Proteomes" id="UP001586593"/>
    </source>
</evidence>
<evidence type="ECO:0000256" key="1">
    <source>
        <dbReference type="SAM" id="MobiDB-lite"/>
    </source>
</evidence>